<dbReference type="AlphaFoldDB" id="A0A841JWX4"/>
<feature type="transmembrane region" description="Helical" evidence="1">
    <location>
        <begin position="154"/>
        <end position="172"/>
    </location>
</feature>
<protein>
    <submittedName>
        <fullName evidence="2">Multidrug resistance protein MdtO</fullName>
    </submittedName>
</protein>
<feature type="transmembrane region" description="Helical" evidence="1">
    <location>
        <begin position="76"/>
        <end position="96"/>
    </location>
</feature>
<feature type="transmembrane region" description="Helical" evidence="1">
    <location>
        <begin position="35"/>
        <end position="64"/>
    </location>
</feature>
<accession>A0A841JWX4</accession>
<dbReference type="Proteomes" id="UP000538666">
    <property type="component" value="Unassembled WGS sequence"/>
</dbReference>
<dbReference type="Pfam" id="PF04632">
    <property type="entry name" value="FUSC"/>
    <property type="match status" value="1"/>
</dbReference>
<comment type="caution">
    <text evidence="2">The sequence shown here is derived from an EMBL/GenBank/DDBJ whole genome shotgun (WGS) entry which is preliminary data.</text>
</comment>
<feature type="transmembrane region" description="Helical" evidence="1">
    <location>
        <begin position="375"/>
        <end position="398"/>
    </location>
</feature>
<evidence type="ECO:0000313" key="2">
    <source>
        <dbReference type="EMBL" id="MBB6145872.1"/>
    </source>
</evidence>
<organism evidence="2 3">
    <name type="scientific">Silvibacterium bohemicum</name>
    <dbReference type="NCBI Taxonomy" id="1577686"/>
    <lineage>
        <taxon>Bacteria</taxon>
        <taxon>Pseudomonadati</taxon>
        <taxon>Acidobacteriota</taxon>
        <taxon>Terriglobia</taxon>
        <taxon>Terriglobales</taxon>
        <taxon>Acidobacteriaceae</taxon>
        <taxon>Silvibacterium</taxon>
    </lineage>
</organism>
<keyword evidence="3" id="KW-1185">Reference proteome</keyword>
<keyword evidence="1" id="KW-0472">Membrane</keyword>
<reference evidence="2 3" key="1">
    <citation type="submission" date="2020-08" db="EMBL/GenBank/DDBJ databases">
        <title>Genomic Encyclopedia of Type Strains, Phase IV (KMG-IV): sequencing the most valuable type-strain genomes for metagenomic binning, comparative biology and taxonomic classification.</title>
        <authorList>
            <person name="Goeker M."/>
        </authorList>
    </citation>
    <scope>NUCLEOTIDE SEQUENCE [LARGE SCALE GENOMIC DNA]</scope>
    <source>
        <strain evidence="2 3">DSM 103733</strain>
    </source>
</reference>
<dbReference type="RefSeq" id="WP_050060887.1">
    <property type="nucleotide sequence ID" value="NZ_JACHEK010000008.1"/>
</dbReference>
<feature type="transmembrane region" description="Helical" evidence="1">
    <location>
        <begin position="336"/>
        <end position="355"/>
    </location>
</feature>
<keyword evidence="1" id="KW-1133">Transmembrane helix</keyword>
<gene>
    <name evidence="2" type="ORF">HNQ77_003842</name>
</gene>
<feature type="transmembrane region" description="Helical" evidence="1">
    <location>
        <begin position="102"/>
        <end position="119"/>
    </location>
</feature>
<feature type="transmembrane region" description="Helical" evidence="1">
    <location>
        <begin position="124"/>
        <end position="142"/>
    </location>
</feature>
<proteinExistence type="predicted"/>
<dbReference type="EMBL" id="JACHEK010000008">
    <property type="protein sequence ID" value="MBB6145872.1"/>
    <property type="molecule type" value="Genomic_DNA"/>
</dbReference>
<name>A0A841JWX4_9BACT</name>
<dbReference type="InterPro" id="IPR006726">
    <property type="entry name" value="PHBA_efflux_AaeB/fusaric-R"/>
</dbReference>
<dbReference type="OrthoDB" id="105720at2"/>
<evidence type="ECO:0000256" key="1">
    <source>
        <dbReference type="SAM" id="Phobius"/>
    </source>
</evidence>
<feature type="transmembrane region" description="Helical" evidence="1">
    <location>
        <begin position="410"/>
        <end position="432"/>
    </location>
</feature>
<keyword evidence="1" id="KW-0812">Transmembrane</keyword>
<evidence type="ECO:0000313" key="3">
    <source>
        <dbReference type="Proteomes" id="UP000538666"/>
    </source>
</evidence>
<feature type="transmembrane region" description="Helical" evidence="1">
    <location>
        <begin position="493"/>
        <end position="512"/>
    </location>
</feature>
<sequence>MTTHRRSKSPIRDLIEMLGAELASYPGRPALVGRMVLACTSVMLIAMVFRLPGAILGAGFPILISRESLKATRKTAFQIGLTCSIATAEVIVGGMLTAGSPFLHVMWVVVSLFAAFYVISKLNFTSPSLTASAVIAIGIELWDYPVPAEGRVELTLYILLSILIGCVLSVVIESVFSKKNLPDVVLDGISRRLSLVRTLLNQAAAAEFPSPVLSIQLGRSASRGVDDLREHLAKSNYEASFRDLLATVIALTRQLIELASNLAESAPKLSVEDQERCRAIARNLGLICSSLARKESPEWIDLPFGSYASNPLLTEIERTTDLITQSCCNESLRIHWSLPLVAAATSAAGPVAGVVSSEEHIKFAVRGTLSAFLCYVFYMSTGWMGLAGPTILTCTLTARRLTGASRYRQNLRFVGFILGAGVIGLGAEVFILPQLNTLPQYALLFASVVWIGSWVATSGPRIAFAGFQIVLAYNLVNLNKFTINTSLVPTRDTVLGIVLGVVGMWIVFDHLWAQTSSESVRGLLLQMLRSIANFKVMPVGTAQEVNQRLAAESSRINRDFDKLRDLADMYAFESFPKKFHEGLVNRNIRTLLPELRAFLLLKTGLLQHRGLATAESGRMLGQEVEERASSVLHRLADAIEREAADQLLSRDGRIEELRAEVLVEEEKSRDKEDLQKYTEMRLCASLLGLASDIERRAGVNFTVEASAAQEIGAWAVGPLAATQESAPSVD</sequence>